<protein>
    <submittedName>
        <fullName evidence="1">Uncharacterized protein</fullName>
    </submittedName>
</protein>
<gene>
    <name evidence="1" type="ORF">HGRIS_011212</name>
</gene>
<organism evidence="1 2">
    <name type="scientific">Hohenbuehelia grisea</name>
    <dbReference type="NCBI Taxonomy" id="104357"/>
    <lineage>
        <taxon>Eukaryota</taxon>
        <taxon>Fungi</taxon>
        <taxon>Dikarya</taxon>
        <taxon>Basidiomycota</taxon>
        <taxon>Agaricomycotina</taxon>
        <taxon>Agaricomycetes</taxon>
        <taxon>Agaricomycetidae</taxon>
        <taxon>Agaricales</taxon>
        <taxon>Pleurotineae</taxon>
        <taxon>Pleurotaceae</taxon>
        <taxon>Hohenbuehelia</taxon>
    </lineage>
</organism>
<name>A0ABR3JUN0_9AGAR</name>
<dbReference type="EMBL" id="JASNQZ010000002">
    <property type="protein sequence ID" value="KAL0959502.1"/>
    <property type="molecule type" value="Genomic_DNA"/>
</dbReference>
<reference evidence="2" key="1">
    <citation type="submission" date="2024-06" db="EMBL/GenBank/DDBJ databases">
        <title>Multi-omics analyses provide insights into the biosynthesis of the anticancer antibiotic pleurotin in Hohenbuehelia grisea.</title>
        <authorList>
            <person name="Weaver J.A."/>
            <person name="Alberti F."/>
        </authorList>
    </citation>
    <scope>NUCLEOTIDE SEQUENCE [LARGE SCALE GENOMIC DNA]</scope>
    <source>
        <strain evidence="2">T-177</strain>
    </source>
</reference>
<sequence>MTSVVALLKVIEAPGDMISLLPQLFCFISIATRLKPHILLVQHHKHSPDTPPSFLSRSIIDFLAASSGMKAEEVEKCWSALKDVIWAESRFMQSIQDDGALEKVFQEHGIARGFRMLELVNSCSI</sequence>
<comment type="caution">
    <text evidence="1">The sequence shown here is derived from an EMBL/GenBank/DDBJ whole genome shotgun (WGS) entry which is preliminary data.</text>
</comment>
<evidence type="ECO:0000313" key="1">
    <source>
        <dbReference type="EMBL" id="KAL0959502.1"/>
    </source>
</evidence>
<accession>A0ABR3JUN0</accession>
<dbReference type="Proteomes" id="UP001556367">
    <property type="component" value="Unassembled WGS sequence"/>
</dbReference>
<evidence type="ECO:0000313" key="2">
    <source>
        <dbReference type="Proteomes" id="UP001556367"/>
    </source>
</evidence>
<keyword evidence="2" id="KW-1185">Reference proteome</keyword>
<proteinExistence type="predicted"/>